<accession>A0ACC2HVB0</accession>
<reference evidence="1" key="1">
    <citation type="submission" date="2022-11" db="EMBL/GenBank/DDBJ databases">
        <title>Genome Sequence of Boeremia exigua.</title>
        <authorList>
            <person name="Buettner E."/>
        </authorList>
    </citation>
    <scope>NUCLEOTIDE SEQUENCE</scope>
    <source>
        <strain evidence="1">CU02</strain>
    </source>
</reference>
<comment type="caution">
    <text evidence="1">The sequence shown here is derived from an EMBL/GenBank/DDBJ whole genome shotgun (WGS) entry which is preliminary data.</text>
</comment>
<organism evidence="1 2">
    <name type="scientific">Boeremia exigua</name>
    <dbReference type="NCBI Taxonomy" id="749465"/>
    <lineage>
        <taxon>Eukaryota</taxon>
        <taxon>Fungi</taxon>
        <taxon>Dikarya</taxon>
        <taxon>Ascomycota</taxon>
        <taxon>Pezizomycotina</taxon>
        <taxon>Dothideomycetes</taxon>
        <taxon>Pleosporomycetidae</taxon>
        <taxon>Pleosporales</taxon>
        <taxon>Pleosporineae</taxon>
        <taxon>Didymellaceae</taxon>
        <taxon>Boeremia</taxon>
    </lineage>
</organism>
<dbReference type="EMBL" id="JAPHNI010001021">
    <property type="protein sequence ID" value="KAJ8107029.1"/>
    <property type="molecule type" value="Genomic_DNA"/>
</dbReference>
<sequence>MNRVVLFAATNLDEEGTTWTDKAQPEKVVAARLTSLAKAASHALRADEDRLLAHTTSASPAAPLAPESLFTPSTTEYDIAITLSAKYTAHASKKRRASSAPQFKNLEMQHATHVQPATPLLPALFAQDLLDVYGDTVLWFWDPEALDRVYGLWNPITTGQRTWKVKPGWNSVPVKVKVSEEEKEKGKRVEIRVNKEAVVNEIRRLGGELIKSIEVKA</sequence>
<dbReference type="Proteomes" id="UP001153331">
    <property type="component" value="Unassembled WGS sequence"/>
</dbReference>
<keyword evidence="2" id="KW-1185">Reference proteome</keyword>
<evidence type="ECO:0000313" key="2">
    <source>
        <dbReference type="Proteomes" id="UP001153331"/>
    </source>
</evidence>
<evidence type="ECO:0000313" key="1">
    <source>
        <dbReference type="EMBL" id="KAJ8107029.1"/>
    </source>
</evidence>
<name>A0ACC2HVB0_9PLEO</name>
<proteinExistence type="predicted"/>
<protein>
    <submittedName>
        <fullName evidence="1">Uncharacterized protein</fullName>
    </submittedName>
</protein>
<gene>
    <name evidence="1" type="ORF">OPT61_g9145</name>
</gene>